<feature type="region of interest" description="Disordered" evidence="1">
    <location>
        <begin position="200"/>
        <end position="286"/>
    </location>
</feature>
<feature type="compositionally biased region" description="Basic and acidic residues" evidence="1">
    <location>
        <begin position="204"/>
        <end position="233"/>
    </location>
</feature>
<keyword evidence="2" id="KW-1133">Transmembrane helix</keyword>
<name>A0AAD8IC55_9APIA</name>
<organism evidence="3 4">
    <name type="scientific">Heracleum sosnowskyi</name>
    <dbReference type="NCBI Taxonomy" id="360622"/>
    <lineage>
        <taxon>Eukaryota</taxon>
        <taxon>Viridiplantae</taxon>
        <taxon>Streptophyta</taxon>
        <taxon>Embryophyta</taxon>
        <taxon>Tracheophyta</taxon>
        <taxon>Spermatophyta</taxon>
        <taxon>Magnoliopsida</taxon>
        <taxon>eudicotyledons</taxon>
        <taxon>Gunneridae</taxon>
        <taxon>Pentapetalae</taxon>
        <taxon>asterids</taxon>
        <taxon>campanulids</taxon>
        <taxon>Apiales</taxon>
        <taxon>Apiaceae</taxon>
        <taxon>Apioideae</taxon>
        <taxon>apioid superclade</taxon>
        <taxon>Tordylieae</taxon>
        <taxon>Tordyliinae</taxon>
        <taxon>Heracleum</taxon>
    </lineage>
</organism>
<keyword evidence="4" id="KW-1185">Reference proteome</keyword>
<evidence type="ECO:0000256" key="2">
    <source>
        <dbReference type="SAM" id="Phobius"/>
    </source>
</evidence>
<keyword evidence="2" id="KW-0812">Transmembrane</keyword>
<comment type="caution">
    <text evidence="3">The sequence shown here is derived from an EMBL/GenBank/DDBJ whole genome shotgun (WGS) entry which is preliminary data.</text>
</comment>
<feature type="compositionally biased region" description="Basic residues" evidence="1">
    <location>
        <begin position="242"/>
        <end position="257"/>
    </location>
</feature>
<proteinExistence type="predicted"/>
<reference evidence="3" key="1">
    <citation type="submission" date="2023-02" db="EMBL/GenBank/DDBJ databases">
        <title>Genome of toxic invasive species Heracleum sosnowskyi carries increased number of genes despite the absence of recent whole-genome duplications.</title>
        <authorList>
            <person name="Schelkunov M."/>
            <person name="Shtratnikova V."/>
            <person name="Makarenko M."/>
            <person name="Klepikova A."/>
            <person name="Omelchenko D."/>
            <person name="Novikova G."/>
            <person name="Obukhova E."/>
            <person name="Bogdanov V."/>
            <person name="Penin A."/>
            <person name="Logacheva M."/>
        </authorList>
    </citation>
    <scope>NUCLEOTIDE SEQUENCE</scope>
    <source>
        <strain evidence="3">Hsosn_3</strain>
        <tissue evidence="3">Leaf</tissue>
    </source>
</reference>
<feature type="compositionally biased region" description="Basic and acidic residues" evidence="1">
    <location>
        <begin position="271"/>
        <end position="280"/>
    </location>
</feature>
<sequence length="311" mass="35974">MIYPFKYLCAYPKVLPRNRIALTRRVIYPSLKLRYTRRNNVVKEVLKANAIYNTRNITPRVYSFNHLPVENNYGLKVLLFQSTNASRVTFDPLKLFGKKGIIKAKHSDSDDKGNDKEFPSWVMAPKEMEYFEEFLKNYKSVKDLNGYLTTFVTVFKFIMFMYELYTRIKSYLSAKKAAVLPSAETPEKLLPTAKTEVEPTIEVVEPKKEVDEPKIDVGEPKKEAAEPRKEAAEPKTSNLGKEKRKTPRKGRTQKGRKTLKETGLNEDDKEDEAKDKKNEIGDNSNAFFDRQVNSFKMQIPYWGLKSGKVCK</sequence>
<evidence type="ECO:0000313" key="3">
    <source>
        <dbReference type="EMBL" id="KAK1382791.1"/>
    </source>
</evidence>
<gene>
    <name evidence="3" type="ORF">POM88_020526</name>
</gene>
<keyword evidence="2" id="KW-0472">Membrane</keyword>
<evidence type="ECO:0000313" key="4">
    <source>
        <dbReference type="Proteomes" id="UP001237642"/>
    </source>
</evidence>
<accession>A0AAD8IC55</accession>
<dbReference type="Proteomes" id="UP001237642">
    <property type="component" value="Unassembled WGS sequence"/>
</dbReference>
<dbReference type="AlphaFoldDB" id="A0AAD8IC55"/>
<dbReference type="EMBL" id="JAUIZM010000005">
    <property type="protein sequence ID" value="KAK1382791.1"/>
    <property type="molecule type" value="Genomic_DNA"/>
</dbReference>
<feature type="transmembrane region" description="Helical" evidence="2">
    <location>
        <begin position="144"/>
        <end position="165"/>
    </location>
</feature>
<reference evidence="3" key="2">
    <citation type="submission" date="2023-05" db="EMBL/GenBank/DDBJ databases">
        <authorList>
            <person name="Schelkunov M.I."/>
        </authorList>
    </citation>
    <scope>NUCLEOTIDE SEQUENCE</scope>
    <source>
        <strain evidence="3">Hsosn_3</strain>
        <tissue evidence="3">Leaf</tissue>
    </source>
</reference>
<evidence type="ECO:0000256" key="1">
    <source>
        <dbReference type="SAM" id="MobiDB-lite"/>
    </source>
</evidence>
<protein>
    <submittedName>
        <fullName evidence="3">Uncharacterized protein</fullName>
    </submittedName>
</protein>